<protein>
    <recommendedName>
        <fullName evidence="2">2-oxoacid oxidoreductase (ferredoxin)</fullName>
        <ecNumber evidence="2">1.2.7.11</ecNumber>
    </recommendedName>
</protein>
<keyword evidence="8" id="KW-1185">Reference proteome</keyword>
<dbReference type="GO" id="GO:0030976">
    <property type="term" value="F:thiamine pyrophosphate binding"/>
    <property type="evidence" value="ECO:0007669"/>
    <property type="project" value="InterPro"/>
</dbReference>
<evidence type="ECO:0000256" key="3">
    <source>
        <dbReference type="ARBA" id="ARBA00023002"/>
    </source>
</evidence>
<accession>A0A3R9RPF6</accession>
<dbReference type="Proteomes" id="UP000277582">
    <property type="component" value="Unassembled WGS sequence"/>
</dbReference>
<evidence type="ECO:0000256" key="1">
    <source>
        <dbReference type="ARBA" id="ARBA00011631"/>
    </source>
</evidence>
<comment type="catalytic activity">
    <reaction evidence="4">
        <text>a 2-oxocarboxylate + 2 oxidized [2Fe-2S]-[ferredoxin] + CoA = an acyl-CoA + 2 reduced [2Fe-2S]-[ferredoxin] + CO2 + H(+)</text>
        <dbReference type="Rhea" id="RHEA:42316"/>
        <dbReference type="Rhea" id="RHEA-COMP:10000"/>
        <dbReference type="Rhea" id="RHEA-COMP:10001"/>
        <dbReference type="ChEBI" id="CHEBI:15378"/>
        <dbReference type="ChEBI" id="CHEBI:16526"/>
        <dbReference type="ChEBI" id="CHEBI:33737"/>
        <dbReference type="ChEBI" id="CHEBI:33738"/>
        <dbReference type="ChEBI" id="CHEBI:35179"/>
        <dbReference type="ChEBI" id="CHEBI:57287"/>
        <dbReference type="ChEBI" id="CHEBI:58342"/>
        <dbReference type="EC" id="1.2.7.11"/>
    </reaction>
</comment>
<evidence type="ECO:0000313" key="7">
    <source>
        <dbReference type="EMBL" id="RZN61114.1"/>
    </source>
</evidence>
<dbReference type="PANTHER" id="PTHR48084">
    <property type="entry name" value="2-OXOGLUTARATE OXIDOREDUCTASE SUBUNIT KORB-RELATED"/>
    <property type="match status" value="1"/>
</dbReference>
<gene>
    <name evidence="6" type="ORF">D6D85_06485</name>
    <name evidence="7" type="ORF">EF810_05235</name>
</gene>
<dbReference type="InterPro" id="IPR029061">
    <property type="entry name" value="THDP-binding"/>
</dbReference>
<dbReference type="OrthoDB" id="30755at2157"/>
<dbReference type="GO" id="GO:0019164">
    <property type="term" value="F:pyruvate synthase activity"/>
    <property type="evidence" value="ECO:0007669"/>
    <property type="project" value="UniProtKB-ARBA"/>
</dbReference>
<reference evidence="7 9" key="2">
    <citation type="journal article" date="2019" name="Nat. Microbiol.">
        <title>Wide diversity of methane and short-chain alkane metabolisms in uncultured archaea.</title>
        <authorList>
            <person name="Borrel G."/>
            <person name="Adam P.S."/>
            <person name="McKay L.J."/>
            <person name="Chen L.X."/>
            <person name="Sierra-Garcia I.N."/>
            <person name="Sieber C.M."/>
            <person name="Letourneur Q."/>
            <person name="Ghozlane A."/>
            <person name="Andersen G.L."/>
            <person name="Li W.J."/>
            <person name="Hallam S.J."/>
            <person name="Muyzer G."/>
            <person name="de Oliveira V.M."/>
            <person name="Inskeep W.P."/>
            <person name="Banfield J.F."/>
            <person name="Gribaldo S."/>
        </authorList>
    </citation>
    <scope>NUCLEOTIDE SEQUENCE [LARGE SCALE GENOMIC DNA]</scope>
    <source>
        <strain evidence="7">NM4</strain>
    </source>
</reference>
<comment type="caution">
    <text evidence="6">The sequence shown here is derived from an EMBL/GenBank/DDBJ whole genome shotgun (WGS) entry which is preliminary data.</text>
</comment>
<dbReference type="EMBL" id="RCOS01000076">
    <property type="protein sequence ID" value="RSN75273.1"/>
    <property type="molecule type" value="Genomic_DNA"/>
</dbReference>
<evidence type="ECO:0000313" key="9">
    <source>
        <dbReference type="Proteomes" id="UP000316217"/>
    </source>
</evidence>
<evidence type="ECO:0000313" key="8">
    <source>
        <dbReference type="Proteomes" id="UP000277582"/>
    </source>
</evidence>
<evidence type="ECO:0000313" key="6">
    <source>
        <dbReference type="EMBL" id="RSN75273.1"/>
    </source>
</evidence>
<reference evidence="6 8" key="1">
    <citation type="submission" date="2018-10" db="EMBL/GenBank/DDBJ databases">
        <title>Co-occurring genomic capacity for anaerobic methane metabolism and dissimilatory sulfite reduction discovered in the Korarchaeota.</title>
        <authorList>
            <person name="Mckay L.J."/>
            <person name="Dlakic M."/>
            <person name="Fields M.W."/>
            <person name="Delmont T.O."/>
            <person name="Eren A.M."/>
            <person name="Jay Z.J."/>
            <person name="Klingelsmith K.B."/>
            <person name="Rusch D.B."/>
            <person name="Inskeep W.P."/>
        </authorList>
    </citation>
    <scope>NUCLEOTIDE SEQUENCE [LARGE SCALE GENOMIC DNA]</scope>
    <source>
        <strain evidence="6 8">MDKW</strain>
    </source>
</reference>
<evidence type="ECO:0000256" key="4">
    <source>
        <dbReference type="ARBA" id="ARBA00048893"/>
    </source>
</evidence>
<dbReference type="AlphaFoldDB" id="A0A3R9RPF6"/>
<dbReference type="InterPro" id="IPR051457">
    <property type="entry name" value="2-oxoacid:Fd_oxidoreductase"/>
</dbReference>
<dbReference type="Gene3D" id="3.40.50.970">
    <property type="match status" value="1"/>
</dbReference>
<keyword evidence="3" id="KW-0560">Oxidoreductase</keyword>
<dbReference type="EMBL" id="RXII01000080">
    <property type="protein sequence ID" value="RZN61114.1"/>
    <property type="molecule type" value="Genomic_DNA"/>
</dbReference>
<dbReference type="GO" id="GO:0018491">
    <property type="term" value="F:2-oxobutyrate synthase activity"/>
    <property type="evidence" value="ECO:0007669"/>
    <property type="project" value="UniProtKB-ARBA"/>
</dbReference>
<dbReference type="EC" id="1.2.7.11" evidence="2"/>
<evidence type="ECO:0000259" key="5">
    <source>
        <dbReference type="Pfam" id="PF02775"/>
    </source>
</evidence>
<dbReference type="InterPro" id="IPR011766">
    <property type="entry name" value="TPP_enzyme_TPP-bd"/>
</dbReference>
<dbReference type="RefSeq" id="WP_125671210.1">
    <property type="nucleotide sequence ID" value="NZ_RCOS01000076.1"/>
</dbReference>
<dbReference type="SUPFAM" id="SSF52518">
    <property type="entry name" value="Thiamin diphosphate-binding fold (THDP-binding)"/>
    <property type="match status" value="1"/>
</dbReference>
<proteinExistence type="predicted"/>
<sequence length="268" mass="29944">MSKHFARKYLREEVLPSTFCPGCFNGIVINAFLKAVEELNANLRKVVFVSGIGCSSWIPSPHIKADSIHTLHGRAIAVATGVKIVRPDLNVVVISGDGDLASIGGNHLIHAARRNMDLLVIMVNNLVYGMTRGQASPTTPIGLRTTTTPYGNFELPMDVCRILEQTNANYVARWCISNFFKLKDSIKEAFFMRGFRFIEVYAPCVTYVVRYEGKTAGEKIKELFSTCIPRELVDKAPQGKKVIEVGVFKKEDKPGYIEMYSDYRRSIA</sequence>
<comment type="subunit">
    <text evidence="1">Heterodimer composed of an alpha and a beta subunit.</text>
</comment>
<evidence type="ECO:0000256" key="2">
    <source>
        <dbReference type="ARBA" id="ARBA00012691"/>
    </source>
</evidence>
<organism evidence="6 8">
    <name type="scientific">Candidatus Methanodesulfokora washburnensis</name>
    <dbReference type="NCBI Taxonomy" id="2478471"/>
    <lineage>
        <taxon>Archaea</taxon>
        <taxon>Thermoproteota</taxon>
        <taxon>Candidatus Korarchaeia</taxon>
        <taxon>Candidatus Korarchaeia incertae sedis</taxon>
        <taxon>Candidatus Methanodesulfokora</taxon>
    </lineage>
</organism>
<name>A0A3R9RPF6_9CREN</name>
<dbReference type="Proteomes" id="UP000316217">
    <property type="component" value="Unassembled WGS sequence"/>
</dbReference>
<feature type="domain" description="Thiamine pyrophosphate enzyme TPP-binding" evidence="5">
    <location>
        <begin position="60"/>
        <end position="200"/>
    </location>
</feature>
<dbReference type="Pfam" id="PF02775">
    <property type="entry name" value="TPP_enzyme_C"/>
    <property type="match status" value="1"/>
</dbReference>
<dbReference type="CDD" id="cd03375">
    <property type="entry name" value="TPP_OGFOR"/>
    <property type="match status" value="1"/>
</dbReference>
<dbReference type="PANTHER" id="PTHR48084:SF1">
    <property type="entry name" value="2-OXOGLUTARATE SYNTHASE SUBUNIT KORB"/>
    <property type="match status" value="1"/>
</dbReference>